<reference evidence="1 2" key="2">
    <citation type="submission" date="2018-11" db="EMBL/GenBank/DDBJ databases">
        <authorList>
            <consortium name="Pathogen Informatics"/>
        </authorList>
    </citation>
    <scope>NUCLEOTIDE SEQUENCE [LARGE SCALE GENOMIC DNA]</scope>
</reference>
<sequence length="78" mass="9456">MFVLCCQECPKMRNKTELQILLKSEYLIRRYAITRLYPMHEGGQMLGSEIYFETYRRNAKQVETCYDENYRKVTAIIY</sequence>
<accession>A0A183D5W5</accession>
<dbReference type="WBParaSite" id="GPUH_0000411301-mRNA-1">
    <property type="protein sequence ID" value="GPUH_0000411301-mRNA-1"/>
    <property type="gene ID" value="GPUH_0000411301"/>
</dbReference>
<reference evidence="3" key="1">
    <citation type="submission" date="2016-06" db="UniProtKB">
        <authorList>
            <consortium name="WormBaseParasite"/>
        </authorList>
    </citation>
    <scope>IDENTIFICATION</scope>
</reference>
<keyword evidence="2" id="KW-1185">Reference proteome</keyword>
<evidence type="ECO:0000313" key="2">
    <source>
        <dbReference type="Proteomes" id="UP000271098"/>
    </source>
</evidence>
<evidence type="ECO:0000313" key="1">
    <source>
        <dbReference type="EMBL" id="VDK42556.1"/>
    </source>
</evidence>
<dbReference type="EMBL" id="UYRT01007477">
    <property type="protein sequence ID" value="VDK42556.1"/>
    <property type="molecule type" value="Genomic_DNA"/>
</dbReference>
<organism evidence="3">
    <name type="scientific">Gongylonema pulchrum</name>
    <dbReference type="NCBI Taxonomy" id="637853"/>
    <lineage>
        <taxon>Eukaryota</taxon>
        <taxon>Metazoa</taxon>
        <taxon>Ecdysozoa</taxon>
        <taxon>Nematoda</taxon>
        <taxon>Chromadorea</taxon>
        <taxon>Rhabditida</taxon>
        <taxon>Spirurina</taxon>
        <taxon>Spiruromorpha</taxon>
        <taxon>Spiruroidea</taxon>
        <taxon>Gongylonematidae</taxon>
        <taxon>Gongylonema</taxon>
    </lineage>
</organism>
<proteinExistence type="predicted"/>
<dbReference type="AlphaFoldDB" id="A0A183D5W5"/>
<gene>
    <name evidence="1" type="ORF">GPUH_LOCUS4105</name>
</gene>
<protein>
    <submittedName>
        <fullName evidence="3">N-acetyltransferase</fullName>
    </submittedName>
</protein>
<dbReference type="Proteomes" id="UP000271098">
    <property type="component" value="Unassembled WGS sequence"/>
</dbReference>
<name>A0A183D5W5_9BILA</name>
<evidence type="ECO:0000313" key="3">
    <source>
        <dbReference type="WBParaSite" id="GPUH_0000411301-mRNA-1"/>
    </source>
</evidence>